<reference evidence="1" key="2">
    <citation type="journal article" date="2021" name="Genome Biol. Evol.">
        <title>Developing a high-quality reference genome for a parasitic bivalve with doubly uniparental inheritance (Bivalvia: Unionida).</title>
        <authorList>
            <person name="Smith C.H."/>
        </authorList>
    </citation>
    <scope>NUCLEOTIDE SEQUENCE</scope>
    <source>
        <strain evidence="1">CHS0354</strain>
        <tissue evidence="1">Mantle</tissue>
    </source>
</reference>
<keyword evidence="2" id="KW-1185">Reference proteome</keyword>
<dbReference type="AlphaFoldDB" id="A0AAE0SEC1"/>
<protein>
    <submittedName>
        <fullName evidence="1">Uncharacterized protein</fullName>
    </submittedName>
</protein>
<name>A0AAE0SEC1_9BIVA</name>
<accession>A0AAE0SEC1</accession>
<reference evidence="1" key="3">
    <citation type="submission" date="2023-05" db="EMBL/GenBank/DDBJ databases">
        <authorList>
            <person name="Smith C.H."/>
        </authorList>
    </citation>
    <scope>NUCLEOTIDE SEQUENCE</scope>
    <source>
        <strain evidence="1">CHS0354</strain>
        <tissue evidence="1">Mantle</tissue>
    </source>
</reference>
<gene>
    <name evidence="1" type="ORF">CHS0354_021094</name>
</gene>
<evidence type="ECO:0000313" key="1">
    <source>
        <dbReference type="EMBL" id="KAK3589765.1"/>
    </source>
</evidence>
<evidence type="ECO:0000313" key="2">
    <source>
        <dbReference type="Proteomes" id="UP001195483"/>
    </source>
</evidence>
<organism evidence="1 2">
    <name type="scientific">Potamilus streckersoni</name>
    <dbReference type="NCBI Taxonomy" id="2493646"/>
    <lineage>
        <taxon>Eukaryota</taxon>
        <taxon>Metazoa</taxon>
        <taxon>Spiralia</taxon>
        <taxon>Lophotrochozoa</taxon>
        <taxon>Mollusca</taxon>
        <taxon>Bivalvia</taxon>
        <taxon>Autobranchia</taxon>
        <taxon>Heteroconchia</taxon>
        <taxon>Palaeoheterodonta</taxon>
        <taxon>Unionida</taxon>
        <taxon>Unionoidea</taxon>
        <taxon>Unionidae</taxon>
        <taxon>Ambleminae</taxon>
        <taxon>Lampsilini</taxon>
        <taxon>Potamilus</taxon>
    </lineage>
</organism>
<comment type="caution">
    <text evidence="1">The sequence shown here is derived from an EMBL/GenBank/DDBJ whole genome shotgun (WGS) entry which is preliminary data.</text>
</comment>
<dbReference type="Proteomes" id="UP001195483">
    <property type="component" value="Unassembled WGS sequence"/>
</dbReference>
<proteinExistence type="predicted"/>
<sequence length="132" mass="14691">MNRHKALLHLEYVHHFLDQVIELDPDNQWFQRTLKLSSQLVLSTLEKYTENKKQKNENVHVPTLLMEKKYGAADSNLEHGTETTTTTATATTTTTATATTATATMKDIHSSSNTGWKTCVESSLIPACQSLG</sequence>
<reference evidence="1" key="1">
    <citation type="journal article" date="2021" name="Genome Biol. Evol.">
        <title>A High-Quality Reference Genome for a Parasitic Bivalve with Doubly Uniparental Inheritance (Bivalvia: Unionida).</title>
        <authorList>
            <person name="Smith C.H."/>
        </authorList>
    </citation>
    <scope>NUCLEOTIDE SEQUENCE</scope>
    <source>
        <strain evidence="1">CHS0354</strain>
    </source>
</reference>
<dbReference type="EMBL" id="JAEAOA010001293">
    <property type="protein sequence ID" value="KAK3589765.1"/>
    <property type="molecule type" value="Genomic_DNA"/>
</dbReference>